<name>A0A4Q9H1G2_9BURK</name>
<dbReference type="SUPFAM" id="SSF48452">
    <property type="entry name" value="TPR-like"/>
    <property type="match status" value="1"/>
</dbReference>
<sequence>MRLRSLFTMHPATTAHLSAVAVSMALSLGTPLAQAAAVTWPSQPQAHLDTLHDRPLTDAQRQLRQARRALTEQPTHLPQALQVAAQALSLAREEGDTRYLAQAQAALAPWWLQADAPPEVRLVRATVRQALHDFDAAHAELHALTQQHPEHTQAWWTLATVRQLTGRYAEARQACDGMQRNGATWQATLCQADLDSFQGRAQEARQSLSRLMWRAPKALLPHLVLVRAELAERLGEQQEAAQLYDTLASIARDPYSEGALADWLLDQGQAQTVWARLQGRTRHDGLLLRLAEAATVLKHPQAPALARQMGERLAAARHRGDSIHWREEARFELRVRKRPQEALRLALVNWGIQKEPIDARLVLEAARAAGRPDAARAVIDFCRQAGWTDVRLGVRT</sequence>
<evidence type="ECO:0000313" key="3">
    <source>
        <dbReference type="Proteomes" id="UP000292120"/>
    </source>
</evidence>
<gene>
    <name evidence="2" type="ORF">EYS42_12495</name>
</gene>
<proteinExistence type="predicted"/>
<accession>A0A4Q9H1G2</accession>
<dbReference type="Gene3D" id="1.25.40.10">
    <property type="entry name" value="Tetratricopeptide repeat domain"/>
    <property type="match status" value="1"/>
</dbReference>
<dbReference type="RefSeq" id="WP_130968522.1">
    <property type="nucleotide sequence ID" value="NZ_SIXI01000005.1"/>
</dbReference>
<evidence type="ECO:0000256" key="1">
    <source>
        <dbReference type="SAM" id="SignalP"/>
    </source>
</evidence>
<dbReference type="EMBL" id="SIXI01000005">
    <property type="protein sequence ID" value="TBO29226.1"/>
    <property type="molecule type" value="Genomic_DNA"/>
</dbReference>
<keyword evidence="1" id="KW-0732">Signal</keyword>
<comment type="caution">
    <text evidence="2">The sequence shown here is derived from an EMBL/GenBank/DDBJ whole genome shotgun (WGS) entry which is preliminary data.</text>
</comment>
<evidence type="ECO:0000313" key="2">
    <source>
        <dbReference type="EMBL" id="TBO29226.1"/>
    </source>
</evidence>
<dbReference type="InterPro" id="IPR011990">
    <property type="entry name" value="TPR-like_helical_dom_sf"/>
</dbReference>
<dbReference type="Pfam" id="PF14559">
    <property type="entry name" value="TPR_19"/>
    <property type="match status" value="1"/>
</dbReference>
<dbReference type="Proteomes" id="UP000292120">
    <property type="component" value="Unassembled WGS sequence"/>
</dbReference>
<dbReference type="OrthoDB" id="9777400at2"/>
<reference evidence="2 3" key="1">
    <citation type="submission" date="2019-02" db="EMBL/GenBank/DDBJ databases">
        <title>Aquabacterium sp. strain KMB7.</title>
        <authorList>
            <person name="Chen W.-M."/>
        </authorList>
    </citation>
    <scope>NUCLEOTIDE SEQUENCE [LARGE SCALE GENOMIC DNA]</scope>
    <source>
        <strain evidence="2 3">KMB7</strain>
    </source>
</reference>
<feature type="chain" id="PRO_5020215942" description="Tetratricopeptide repeat protein" evidence="1">
    <location>
        <begin position="36"/>
        <end position="396"/>
    </location>
</feature>
<feature type="signal peptide" evidence="1">
    <location>
        <begin position="1"/>
        <end position="35"/>
    </location>
</feature>
<evidence type="ECO:0008006" key="4">
    <source>
        <dbReference type="Google" id="ProtNLM"/>
    </source>
</evidence>
<protein>
    <recommendedName>
        <fullName evidence="4">Tetratricopeptide repeat protein</fullName>
    </recommendedName>
</protein>
<organism evidence="2 3">
    <name type="scientific">Aquabacterium lacunae</name>
    <dbReference type="NCBI Taxonomy" id="2528630"/>
    <lineage>
        <taxon>Bacteria</taxon>
        <taxon>Pseudomonadati</taxon>
        <taxon>Pseudomonadota</taxon>
        <taxon>Betaproteobacteria</taxon>
        <taxon>Burkholderiales</taxon>
        <taxon>Aquabacterium</taxon>
    </lineage>
</organism>
<keyword evidence="3" id="KW-1185">Reference proteome</keyword>
<dbReference type="AlphaFoldDB" id="A0A4Q9H1G2"/>